<dbReference type="Pfam" id="PF00892">
    <property type="entry name" value="EamA"/>
    <property type="match status" value="2"/>
</dbReference>
<gene>
    <name evidence="3" type="ordered locus">AZC_4595</name>
</gene>
<protein>
    <recommendedName>
        <fullName evidence="2">EamA domain-containing protein</fullName>
    </recommendedName>
</protein>
<keyword evidence="1" id="KW-1133">Transmembrane helix</keyword>
<dbReference type="AlphaFoldDB" id="A8HZL0"/>
<proteinExistence type="predicted"/>
<dbReference type="GO" id="GO:0016020">
    <property type="term" value="C:membrane"/>
    <property type="evidence" value="ECO:0007669"/>
    <property type="project" value="InterPro"/>
</dbReference>
<evidence type="ECO:0000313" key="3">
    <source>
        <dbReference type="EMBL" id="BAF90593.1"/>
    </source>
</evidence>
<dbReference type="EMBL" id="AP009384">
    <property type="protein sequence ID" value="BAF90593.1"/>
    <property type="molecule type" value="Genomic_DNA"/>
</dbReference>
<feature type="transmembrane region" description="Helical" evidence="1">
    <location>
        <begin position="54"/>
        <end position="73"/>
    </location>
</feature>
<feature type="transmembrane region" description="Helical" evidence="1">
    <location>
        <begin position="85"/>
        <end position="102"/>
    </location>
</feature>
<name>A8HZL0_AZOC5</name>
<dbReference type="PANTHER" id="PTHR22911:SF103">
    <property type="entry name" value="BLR2811 PROTEIN"/>
    <property type="match status" value="1"/>
</dbReference>
<feature type="transmembrane region" description="Helical" evidence="1">
    <location>
        <begin position="189"/>
        <end position="209"/>
    </location>
</feature>
<reference evidence="3 4" key="3">
    <citation type="journal article" date="2008" name="BMC Genomics">
        <title>The genome of the versatile nitrogen fixer Azorhizobium caulinodans ORS571.</title>
        <authorList>
            <person name="Lee KB."/>
            <person name="Backer P.D."/>
            <person name="Aono T."/>
            <person name="Liu CT."/>
            <person name="Suzuki S."/>
            <person name="Suzuki T."/>
            <person name="Kaneko T."/>
            <person name="Yamada M."/>
            <person name="Tabata S."/>
            <person name="Kupfer D.M."/>
            <person name="Najar F.Z."/>
            <person name="Wiley G.B."/>
            <person name="Roe B."/>
            <person name="Binnewies T.T."/>
            <person name="Ussery D.W."/>
            <person name="D'Haeze W."/>
            <person name="Herder J.D."/>
            <person name="Gevers D."/>
            <person name="Vereecke D."/>
            <person name="Holsters M."/>
            <person name="Oyaizu H."/>
        </authorList>
    </citation>
    <scope>NUCLEOTIDE SEQUENCE [LARGE SCALE GENOMIC DNA]</scope>
    <source>
        <strain evidence="4">ATCC 43989 / DSM 5975 / JCM 20966 / LMG 6465 / NBRC 14845 / NCIMB 13405 / ORS 571</strain>
    </source>
</reference>
<dbReference type="HOGENOM" id="CLU_032828_2_2_5"/>
<dbReference type="InterPro" id="IPR037185">
    <property type="entry name" value="EmrE-like"/>
</dbReference>
<dbReference type="SUPFAM" id="SSF103481">
    <property type="entry name" value="Multidrug resistance efflux transporter EmrE"/>
    <property type="match status" value="2"/>
</dbReference>
<feature type="transmembrane region" description="Helical" evidence="1">
    <location>
        <begin position="215"/>
        <end position="237"/>
    </location>
</feature>
<keyword evidence="1" id="KW-0472">Membrane</keyword>
<dbReference type="KEGG" id="azc:AZC_4595"/>
<reference evidence="3 4" key="5">
    <citation type="journal article" date="2010" name="Appl. Environ. Microbiol.">
        <title>phrR-like gene praR of Azorhizobium caulinodans ORS571 is essential for symbiosis with Sesbania rostrata and is involved in expression of reb genes.</title>
        <authorList>
            <person name="Akiba N."/>
            <person name="Aono T."/>
            <person name="Toyazaki H."/>
            <person name="Sato S."/>
            <person name="Oyaizu H."/>
        </authorList>
    </citation>
    <scope>NUCLEOTIDE SEQUENCE [LARGE SCALE GENOMIC DNA]</scope>
    <source>
        <strain evidence="4">ATCC 43989 / DSM 5975 / JCM 20966 / LMG 6465 / NBRC 14845 / NCIMB 13405 / ORS 571</strain>
    </source>
</reference>
<dbReference type="eggNOG" id="COG0697">
    <property type="taxonomic scope" value="Bacteria"/>
</dbReference>
<feature type="transmembrane region" description="Helical" evidence="1">
    <location>
        <begin position="159"/>
        <end position="177"/>
    </location>
</feature>
<feature type="domain" description="EamA" evidence="2">
    <location>
        <begin position="159"/>
        <end position="288"/>
    </location>
</feature>
<reference evidence="3 4" key="6">
    <citation type="journal article" date="2011" name="Appl. Environ. Microbiol.">
        <title>Involvement of the azorhizobial chromosome partition gene (parA) in the onset of bacteroid differentiation during Sesbania rostrata stem nodule development.</title>
        <authorList>
            <person name="Liu CT."/>
            <person name="Lee KB."/>
            <person name="Wang YS."/>
            <person name="Peng MH."/>
            <person name="Lee KT."/>
            <person name="Suzuki S."/>
            <person name="Suzuki T."/>
            <person name="Oyaizu H."/>
        </authorList>
    </citation>
    <scope>NUCLEOTIDE SEQUENCE [LARGE SCALE GENOMIC DNA]</scope>
    <source>
        <strain evidence="4">ATCC 43989 / DSM 5975 / JCM 20966 / LMG 6465 / NBRC 14845 / NCIMB 13405 / ORS 571</strain>
    </source>
</reference>
<feature type="transmembrane region" description="Helical" evidence="1">
    <location>
        <begin position="134"/>
        <end position="153"/>
    </location>
</feature>
<dbReference type="Proteomes" id="UP000000270">
    <property type="component" value="Chromosome"/>
</dbReference>
<keyword evidence="4" id="KW-1185">Reference proteome</keyword>
<evidence type="ECO:0000313" key="4">
    <source>
        <dbReference type="Proteomes" id="UP000000270"/>
    </source>
</evidence>
<feature type="transmembrane region" description="Helical" evidence="1">
    <location>
        <begin position="272"/>
        <end position="290"/>
    </location>
</feature>
<organism evidence="3 4">
    <name type="scientific">Azorhizobium caulinodans (strain ATCC 43989 / DSM 5975 / JCM 20966 / LMG 6465 / NBRC 14845 / NCIMB 13405 / ORS 571)</name>
    <dbReference type="NCBI Taxonomy" id="438753"/>
    <lineage>
        <taxon>Bacteria</taxon>
        <taxon>Pseudomonadati</taxon>
        <taxon>Pseudomonadota</taxon>
        <taxon>Alphaproteobacteria</taxon>
        <taxon>Hyphomicrobiales</taxon>
        <taxon>Xanthobacteraceae</taxon>
        <taxon>Azorhizobium</taxon>
    </lineage>
</organism>
<dbReference type="InterPro" id="IPR000620">
    <property type="entry name" value="EamA_dom"/>
</dbReference>
<evidence type="ECO:0000259" key="2">
    <source>
        <dbReference type="Pfam" id="PF00892"/>
    </source>
</evidence>
<feature type="transmembrane region" description="Helical" evidence="1">
    <location>
        <begin position="244"/>
        <end position="266"/>
    </location>
</feature>
<feature type="transmembrane region" description="Helical" evidence="1">
    <location>
        <begin position="108"/>
        <end position="127"/>
    </location>
</feature>
<sequence>MRPAMSAATKPASRRLFGILLMCLAVSTFAISDAMAKWLGAHINVFMVVWARYVVHFVIALVVFNPWTVPGLLSTRRPVLQVTRSALLFGCTILNFTALQFLQLDQTVSIMFSAPFFVALFAGPMLGEWVGARHWAAISAGFAGILLVAQPGAGGIHPAALLSLFSAGCYALYAILTRMLADTDKTPTTLFYTSLVGSVVASLPLPFAWETPQEPAVLVVLLLIGLVAGGGHMLLIIAHRHAPAAVLAPFLYVQIIGMIILGWALFHQVPSLWTLAGAAIVIASGVYLLLNERRERARETLEATLGD</sequence>
<dbReference type="PANTHER" id="PTHR22911">
    <property type="entry name" value="ACYL-MALONYL CONDENSING ENZYME-RELATED"/>
    <property type="match status" value="1"/>
</dbReference>
<dbReference type="STRING" id="438753.AZC_4595"/>
<keyword evidence="1" id="KW-0812">Transmembrane</keyword>
<accession>A8HZL0</accession>
<evidence type="ECO:0000256" key="1">
    <source>
        <dbReference type="SAM" id="Phobius"/>
    </source>
</evidence>
<reference evidence="3 4" key="4">
    <citation type="journal article" date="2009" name="Appl. Environ. Microbiol.">
        <title>Comparative genome-wide transcriptional profiling of Azorhizobium caulinodans ORS571 grown under free-living and symbiotic conditions.</title>
        <authorList>
            <person name="Tsukada S."/>
            <person name="Aono T."/>
            <person name="Akiba N."/>
            <person name="Lee KB."/>
            <person name="Liu CT."/>
            <person name="Toyazaki H."/>
            <person name="Oyaizu H."/>
        </authorList>
    </citation>
    <scope>NUCLEOTIDE SEQUENCE [LARGE SCALE GENOMIC DNA]</scope>
    <source>
        <strain evidence="4">ATCC 43989 / DSM 5975 / JCM 20966 / LMG 6465 / NBRC 14845 / NCIMB 13405 / ORS 571</strain>
    </source>
</reference>
<reference evidence="3 4" key="1">
    <citation type="journal article" date="2007" name="Appl. Environ. Microbiol.">
        <title>Rhizobial factors required for stem nodule maturation and maintenance in Sesbania rostrata-Azorhizobium caulinodans ORS571 symbiosis.</title>
        <authorList>
            <person name="Suzuki S."/>
            <person name="Aono T."/>
            <person name="Lee KB."/>
            <person name="Suzuki T."/>
            <person name="Liu CT."/>
            <person name="Miwa H."/>
            <person name="Wakao S."/>
            <person name="Iki T."/>
            <person name="Oyaizu H."/>
        </authorList>
    </citation>
    <scope>NUCLEOTIDE SEQUENCE [LARGE SCALE GENOMIC DNA]</scope>
    <source>
        <strain evidence="4">ATCC 43989 / DSM 5975 / JCM 20966 / LMG 6465 / NBRC 14845 / NCIMB 13405 / ORS 571</strain>
    </source>
</reference>
<feature type="domain" description="EamA" evidence="2">
    <location>
        <begin position="17"/>
        <end position="148"/>
    </location>
</feature>
<reference evidence="4" key="2">
    <citation type="submission" date="2007-04" db="EMBL/GenBank/DDBJ databases">
        <title>Complete genome sequence of the nitrogen-fixing bacterium Azorhizobium caulinodans ORS571.</title>
        <authorList>
            <person name="Lee K.B."/>
            <person name="Backer P.D."/>
            <person name="Aono T."/>
            <person name="Liu C.T."/>
            <person name="Suzuki S."/>
            <person name="Suzuki T."/>
            <person name="Kaneko T."/>
            <person name="Yamada M."/>
            <person name="Tabata S."/>
            <person name="Kupfer D.M."/>
            <person name="Najar F.Z."/>
            <person name="Wiley G.B."/>
            <person name="Roe B."/>
            <person name="Binnewies T."/>
            <person name="Ussery D."/>
            <person name="Vereecke D."/>
            <person name="Gevers D."/>
            <person name="Holsters M."/>
            <person name="Oyaizu H."/>
        </authorList>
    </citation>
    <scope>NUCLEOTIDE SEQUENCE [LARGE SCALE GENOMIC DNA]</scope>
    <source>
        <strain evidence="4">ATCC 43989 / DSM 5975 / JCM 20966 / LMG 6465 / NBRC 14845 / NCIMB 13405 / ORS 571</strain>
    </source>
</reference>